<organism evidence="1 2">
    <name type="scientific">Nitrosopumilus cobalaminigenes</name>
    <dbReference type="NCBI Taxonomy" id="1470066"/>
    <lineage>
        <taxon>Archaea</taxon>
        <taxon>Nitrososphaerota</taxon>
        <taxon>Nitrososphaeria</taxon>
        <taxon>Nitrosopumilales</taxon>
        <taxon>Nitrosopumilaceae</taxon>
        <taxon>Nitrosopumilus</taxon>
    </lineage>
</organism>
<dbReference type="Proteomes" id="UP000509771">
    <property type="component" value="Chromosome"/>
</dbReference>
<gene>
    <name evidence="1" type="ORF">C5F47_08870</name>
</gene>
<keyword evidence="2" id="KW-1185">Reference proteome</keyword>
<accession>A0A7D5R969</accession>
<name>A0A7D5R969_9ARCH</name>
<proteinExistence type="predicted"/>
<dbReference type="RefSeq" id="WP_179360760.1">
    <property type="nucleotide sequence ID" value="NZ_CP026993.1"/>
</dbReference>
<evidence type="ECO:0000313" key="1">
    <source>
        <dbReference type="EMBL" id="QLH03641.1"/>
    </source>
</evidence>
<dbReference type="GeneID" id="56060173"/>
<sequence>MKINVRNIARELEPSLGISGVNAIDVKIMDKIIQLPMTVPNRVELLYAENAHNSLNPQLIQNVVRLNNIEYIRKTSVQNKIIKDGNSLQMKYPSALIDLYIQYPQENILTQNDRAIIHELQRKLKSKFISDYETDRNQDENLFEIDILTLRNDNPNSIIVPTIDLGIRPIGLFKKKLDKVMANNFDKVNVIYRSPLENINNWNALSRTIYGKNIWCNIVGITSRWPSRLNKLSRVSTSFLYGAHTVSMGVAWGGTPNAESHTLNPKTHYFQLDANGSTYEESRTISTKLLHLEWKRAREHILAGTFYTKYIPRRKGLREFLS</sequence>
<dbReference type="AlphaFoldDB" id="A0A7D5R969"/>
<protein>
    <submittedName>
        <fullName evidence="1">Uncharacterized protein</fullName>
    </submittedName>
</protein>
<reference evidence="1 2" key="1">
    <citation type="submission" date="2018-02" db="EMBL/GenBank/DDBJ databases">
        <title>Complete genome of Nitrosopumilus cobalaminigenes HCA1.</title>
        <authorList>
            <person name="Qin W."/>
            <person name="Zheng Y."/>
            <person name="Stahl D.A."/>
        </authorList>
    </citation>
    <scope>NUCLEOTIDE SEQUENCE [LARGE SCALE GENOMIC DNA]</scope>
    <source>
        <strain evidence="1 2">HCA1</strain>
    </source>
</reference>
<dbReference type="EMBL" id="CP026993">
    <property type="protein sequence ID" value="QLH03641.1"/>
    <property type="molecule type" value="Genomic_DNA"/>
</dbReference>
<evidence type="ECO:0000313" key="2">
    <source>
        <dbReference type="Proteomes" id="UP000509771"/>
    </source>
</evidence>
<dbReference type="OrthoDB" id="385475at2157"/>
<dbReference type="KEGG" id="ncl:C5F47_08870"/>